<dbReference type="KEGG" id="mif:Metin_1011"/>
<dbReference type="PANTHER" id="PTHR22798:SF0">
    <property type="entry name" value="MALIGNANT T-CELL-AMPLIFIED SEQUENCE 1"/>
    <property type="match status" value="1"/>
</dbReference>
<dbReference type="NCBIfam" id="TIGR00451">
    <property type="entry name" value="unchar_dom_2"/>
    <property type="match status" value="1"/>
</dbReference>
<gene>
    <name evidence="2" type="ordered locus">Metin_1011</name>
</gene>
<dbReference type="InterPro" id="IPR015947">
    <property type="entry name" value="PUA-like_sf"/>
</dbReference>
<dbReference type="SMART" id="SM00359">
    <property type="entry name" value="PUA"/>
    <property type="match status" value="1"/>
</dbReference>
<dbReference type="SUPFAM" id="SSF88697">
    <property type="entry name" value="PUA domain-like"/>
    <property type="match status" value="1"/>
</dbReference>
<organism evidence="2 3">
    <name type="scientific">Methanocaldococcus infernus (strain DSM 11812 / JCM 15783 / ME)</name>
    <dbReference type="NCBI Taxonomy" id="573063"/>
    <lineage>
        <taxon>Archaea</taxon>
        <taxon>Methanobacteriati</taxon>
        <taxon>Methanobacteriota</taxon>
        <taxon>Methanomada group</taxon>
        <taxon>Methanococci</taxon>
        <taxon>Methanococcales</taxon>
        <taxon>Methanocaldococcaceae</taxon>
        <taxon>Methanocaldococcus</taxon>
    </lineage>
</organism>
<dbReference type="PANTHER" id="PTHR22798">
    <property type="entry name" value="MCT-1 PROTEIN"/>
    <property type="match status" value="1"/>
</dbReference>
<evidence type="ECO:0000259" key="1">
    <source>
        <dbReference type="SMART" id="SM00359"/>
    </source>
</evidence>
<reference evidence="2" key="1">
    <citation type="submission" date="2010-04" db="EMBL/GenBank/DDBJ databases">
        <title>Complete sequence of Methanocaldococcus infernus ME.</title>
        <authorList>
            <consortium name="US DOE Joint Genome Institute"/>
            <person name="Lucas S."/>
            <person name="Copeland A."/>
            <person name="Lapidus A."/>
            <person name="Cheng J.-F."/>
            <person name="Bruce D."/>
            <person name="Goodwin L."/>
            <person name="Pitluck S."/>
            <person name="Munk A.C."/>
            <person name="Detter J.C."/>
            <person name="Han C."/>
            <person name="Tapia R."/>
            <person name="Land M."/>
            <person name="Hauser L."/>
            <person name="Kyrpides N."/>
            <person name="Mikhailova N."/>
            <person name="Sieprawska-Lupa M."/>
            <person name="Whitman W.B."/>
            <person name="Woyke T."/>
        </authorList>
    </citation>
    <scope>NUCLEOTIDE SEQUENCE [LARGE SCALE GENOMIC DNA]</scope>
    <source>
        <strain evidence="2">ME</strain>
    </source>
</reference>
<dbReference type="GO" id="GO:0003723">
    <property type="term" value="F:RNA binding"/>
    <property type="evidence" value="ECO:0007669"/>
    <property type="project" value="InterPro"/>
</dbReference>
<dbReference type="GO" id="GO:0001731">
    <property type="term" value="P:formation of translation preinitiation complex"/>
    <property type="evidence" value="ECO:0007669"/>
    <property type="project" value="TreeGrafter"/>
</dbReference>
<dbReference type="NCBIfam" id="TIGR03684">
    <property type="entry name" value="arCOG00985"/>
    <property type="match status" value="1"/>
</dbReference>
<dbReference type="RefSeq" id="WP_013100414.1">
    <property type="nucleotide sequence ID" value="NC_014122.1"/>
</dbReference>
<dbReference type="SUPFAM" id="SSF88802">
    <property type="entry name" value="Pre-PUA domain"/>
    <property type="match status" value="1"/>
</dbReference>
<accession>D5VSW6</accession>
<dbReference type="PIRSF" id="PIRSF005067">
    <property type="entry name" value="Tma_RNA-bind_prd"/>
    <property type="match status" value="1"/>
</dbReference>
<dbReference type="PROSITE" id="PS50890">
    <property type="entry name" value="PUA"/>
    <property type="match status" value="1"/>
</dbReference>
<dbReference type="InterPro" id="IPR036974">
    <property type="entry name" value="PUA_sf"/>
</dbReference>
<dbReference type="OrthoDB" id="27972at2157"/>
<dbReference type="HOGENOM" id="CLU_090468_1_1_2"/>
<dbReference type="Gene3D" id="3.10.450.120">
    <property type="entry name" value="Pre-PUA domain, domain 1"/>
    <property type="match status" value="1"/>
</dbReference>
<dbReference type="InterPro" id="IPR002478">
    <property type="entry name" value="PUA"/>
</dbReference>
<dbReference type="Pfam" id="PF09183">
    <property type="entry name" value="DUF1947"/>
    <property type="match status" value="1"/>
</dbReference>
<dbReference type="GeneID" id="9132028"/>
<dbReference type="InterPro" id="IPR015266">
    <property type="entry name" value="DUF1947"/>
</dbReference>
<dbReference type="eggNOG" id="arCOG00985">
    <property type="taxonomic scope" value="Archaea"/>
</dbReference>
<feature type="domain" description="PUA" evidence="1">
    <location>
        <begin position="71"/>
        <end position="146"/>
    </location>
</feature>
<dbReference type="InterPro" id="IPR004521">
    <property type="entry name" value="Uncharacterised_CHP00451"/>
</dbReference>
<dbReference type="Proteomes" id="UP000002061">
    <property type="component" value="Chromosome"/>
</dbReference>
<evidence type="ECO:0000313" key="2">
    <source>
        <dbReference type="EMBL" id="ADG13669.1"/>
    </source>
</evidence>
<sequence>MEIKKRHFLSKKDIKEIKEKLNFIELPKKGVELVVTDKYDILYVDEPVAFKFGDKWIPTLKALSNKEIKEKYAIVDMGAIKFLINGADVMAPGIVDADESIEKDDVVVVLDENHKKPICVGIALMSGKEMKEKSKGKAIKNLHYVGDDIWNLSK</sequence>
<dbReference type="Pfam" id="PF01472">
    <property type="entry name" value="PUA"/>
    <property type="match status" value="1"/>
</dbReference>
<proteinExistence type="predicted"/>
<dbReference type="CDD" id="cd21154">
    <property type="entry name" value="PUA_MJ1432-like"/>
    <property type="match status" value="1"/>
</dbReference>
<protein>
    <submittedName>
        <fullName evidence="2">PUA domain containing protein</fullName>
    </submittedName>
</protein>
<dbReference type="InterPro" id="IPR022430">
    <property type="entry name" value="CHP03684"/>
</dbReference>
<keyword evidence="3" id="KW-1185">Reference proteome</keyword>
<dbReference type="EMBL" id="CP002009">
    <property type="protein sequence ID" value="ADG13669.1"/>
    <property type="molecule type" value="Genomic_DNA"/>
</dbReference>
<dbReference type="InterPro" id="IPR016437">
    <property type="entry name" value="MCT-1/Tma20"/>
</dbReference>
<dbReference type="Gene3D" id="2.30.130.10">
    <property type="entry name" value="PUA domain"/>
    <property type="match status" value="1"/>
</dbReference>
<name>D5VSW6_METIM</name>
<dbReference type="STRING" id="573063.Metin_1011"/>
<dbReference type="NCBIfam" id="NF011153">
    <property type="entry name" value="PRK14560.1-4"/>
    <property type="match status" value="1"/>
</dbReference>
<dbReference type="AlphaFoldDB" id="D5VSW6"/>
<evidence type="ECO:0000313" key="3">
    <source>
        <dbReference type="Proteomes" id="UP000002061"/>
    </source>
</evidence>